<dbReference type="InterPro" id="IPR006091">
    <property type="entry name" value="Acyl-CoA_Oxase/DH_mid-dom"/>
</dbReference>
<dbReference type="SUPFAM" id="SSF47203">
    <property type="entry name" value="Acyl-CoA dehydrogenase C-terminal domain-like"/>
    <property type="match status" value="1"/>
</dbReference>
<evidence type="ECO:0000256" key="3">
    <source>
        <dbReference type="ARBA" id="ARBA00022630"/>
    </source>
</evidence>
<name>A0A5M3XEH2_9ACTN</name>
<dbReference type="Gene3D" id="1.20.140.10">
    <property type="entry name" value="Butyryl-CoA Dehydrogenase, subunit A, domain 3"/>
    <property type="match status" value="1"/>
</dbReference>
<evidence type="ECO:0000256" key="5">
    <source>
        <dbReference type="ARBA" id="ARBA00023002"/>
    </source>
</evidence>
<dbReference type="Pfam" id="PF02770">
    <property type="entry name" value="Acyl-CoA_dh_M"/>
    <property type="match status" value="1"/>
</dbReference>
<dbReference type="GO" id="GO:0016627">
    <property type="term" value="F:oxidoreductase activity, acting on the CH-CH group of donors"/>
    <property type="evidence" value="ECO:0007669"/>
    <property type="project" value="InterPro"/>
</dbReference>
<dbReference type="InterPro" id="IPR037069">
    <property type="entry name" value="AcylCoA_DH/ox_N_sf"/>
</dbReference>
<dbReference type="AlphaFoldDB" id="A0A5M3XEH2"/>
<dbReference type="SUPFAM" id="SSF56645">
    <property type="entry name" value="Acyl-CoA dehydrogenase NM domain-like"/>
    <property type="match status" value="1"/>
</dbReference>
<dbReference type="InterPro" id="IPR009075">
    <property type="entry name" value="AcylCo_DH/oxidase_C"/>
</dbReference>
<keyword evidence="5 6" id="KW-0560">Oxidoreductase</keyword>
<dbReference type="EMBL" id="BLAF01000012">
    <property type="protein sequence ID" value="GES19470.1"/>
    <property type="molecule type" value="Genomic_DNA"/>
</dbReference>
<dbReference type="InterPro" id="IPR046373">
    <property type="entry name" value="Acyl-CoA_Oxase/DH_mid-dom_sf"/>
</dbReference>
<evidence type="ECO:0000256" key="1">
    <source>
        <dbReference type="ARBA" id="ARBA00001974"/>
    </source>
</evidence>
<keyword evidence="3 6" id="KW-0285">Flavoprotein</keyword>
<comment type="cofactor">
    <cofactor evidence="1 6">
        <name>FAD</name>
        <dbReference type="ChEBI" id="CHEBI:57692"/>
    </cofactor>
</comment>
<feature type="domain" description="Acyl-CoA dehydrogenase/oxidase C-terminal" evidence="7">
    <location>
        <begin position="229"/>
        <end position="373"/>
    </location>
</feature>
<accession>A0A5M3XEH2</accession>
<evidence type="ECO:0000259" key="8">
    <source>
        <dbReference type="Pfam" id="PF02770"/>
    </source>
</evidence>
<dbReference type="InterPro" id="IPR013786">
    <property type="entry name" value="AcylCoA_DH/ox_N"/>
</dbReference>
<feature type="domain" description="Acyl-CoA dehydrogenase/oxidase N-terminal" evidence="9">
    <location>
        <begin position="6"/>
        <end position="119"/>
    </location>
</feature>
<keyword evidence="4 6" id="KW-0274">FAD</keyword>
<dbReference type="GO" id="GO:0005886">
    <property type="term" value="C:plasma membrane"/>
    <property type="evidence" value="ECO:0007669"/>
    <property type="project" value="TreeGrafter"/>
</dbReference>
<dbReference type="Gene3D" id="2.40.110.10">
    <property type="entry name" value="Butyryl-CoA Dehydrogenase, subunit A, domain 2"/>
    <property type="match status" value="1"/>
</dbReference>
<dbReference type="OrthoDB" id="3778631at2"/>
<keyword evidence="11" id="KW-1185">Reference proteome</keyword>
<dbReference type="PANTHER" id="PTHR43292:SF3">
    <property type="entry name" value="ACYL-COA DEHYDROGENASE FADE29"/>
    <property type="match status" value="1"/>
</dbReference>
<dbReference type="RefSeq" id="WP_155344563.1">
    <property type="nucleotide sequence ID" value="NZ_BAAAHM010000022.1"/>
</dbReference>
<sequence>MDLHLTEEDRTFGLELRRWLDDNVRPDWRSAAKTHADYVDVQRDWEHRLAAAGFTGIWWPREFGGMGAGPTQKAIFAELTARSGAPEGLGRTGRRLLGPGVMKYGTHEQQAEILPAILTARTFWCQDYSEPEAGSDLAGVRTTAVLDGDDYVVNGSKTWTSNAQFADRCFLLVRTGPDKHAGLSVLLVDLSLPGIEIRPIEQITGDRGFCEVFYSDVRVPRASLLGAEGQGWEIAKYILRYERGAVHVFDTLVRIDRHLAATIRTAGDDPAAAARIGRSGAQVAASRLMAYRVLTEQIKGGEPTDAGSMAKLYWSSSWLGLAETATAIAGEGSFAPETDDERAVLRGFFECRPGTIASGSSEIQRGIVAKRLLRLPSRT</sequence>
<evidence type="ECO:0000256" key="6">
    <source>
        <dbReference type="RuleBase" id="RU362125"/>
    </source>
</evidence>
<dbReference type="FunFam" id="2.40.110.10:FF:000002">
    <property type="entry name" value="Acyl-CoA dehydrogenase fadE12"/>
    <property type="match status" value="1"/>
</dbReference>
<dbReference type="Pfam" id="PF02771">
    <property type="entry name" value="Acyl-CoA_dh_N"/>
    <property type="match status" value="1"/>
</dbReference>
<dbReference type="Pfam" id="PF00441">
    <property type="entry name" value="Acyl-CoA_dh_1"/>
    <property type="match status" value="1"/>
</dbReference>
<comment type="similarity">
    <text evidence="2 6">Belongs to the acyl-CoA dehydrogenase family.</text>
</comment>
<evidence type="ECO:0000313" key="11">
    <source>
        <dbReference type="Proteomes" id="UP000377595"/>
    </source>
</evidence>
<dbReference type="InterPro" id="IPR009100">
    <property type="entry name" value="AcylCoA_DH/oxidase_NM_dom_sf"/>
</dbReference>
<organism evidence="10 11">
    <name type="scientific">Acrocarpospora pleiomorpha</name>
    <dbReference type="NCBI Taxonomy" id="90975"/>
    <lineage>
        <taxon>Bacteria</taxon>
        <taxon>Bacillati</taxon>
        <taxon>Actinomycetota</taxon>
        <taxon>Actinomycetes</taxon>
        <taxon>Streptosporangiales</taxon>
        <taxon>Streptosporangiaceae</taxon>
        <taxon>Acrocarpospora</taxon>
    </lineage>
</organism>
<comment type="caution">
    <text evidence="10">The sequence shown here is derived from an EMBL/GenBank/DDBJ whole genome shotgun (WGS) entry which is preliminary data.</text>
</comment>
<evidence type="ECO:0000313" key="10">
    <source>
        <dbReference type="EMBL" id="GES19470.1"/>
    </source>
</evidence>
<dbReference type="GO" id="GO:0050660">
    <property type="term" value="F:flavin adenine dinucleotide binding"/>
    <property type="evidence" value="ECO:0007669"/>
    <property type="project" value="InterPro"/>
</dbReference>
<dbReference type="Gene3D" id="1.10.540.10">
    <property type="entry name" value="Acyl-CoA dehydrogenase/oxidase, N-terminal domain"/>
    <property type="match status" value="1"/>
</dbReference>
<evidence type="ECO:0000259" key="9">
    <source>
        <dbReference type="Pfam" id="PF02771"/>
    </source>
</evidence>
<feature type="domain" description="Acyl-CoA oxidase/dehydrogenase middle" evidence="8">
    <location>
        <begin position="125"/>
        <end position="217"/>
    </location>
</feature>
<dbReference type="PANTHER" id="PTHR43292">
    <property type="entry name" value="ACYL-COA DEHYDROGENASE"/>
    <property type="match status" value="1"/>
</dbReference>
<gene>
    <name evidence="10" type="ORF">Aple_023660</name>
</gene>
<protein>
    <submittedName>
        <fullName evidence="10">Putative acyl-CoA dehydrogenase FadE</fullName>
    </submittedName>
</protein>
<dbReference type="InterPro" id="IPR052161">
    <property type="entry name" value="Mycobact_Acyl-CoA_DH"/>
</dbReference>
<evidence type="ECO:0000256" key="2">
    <source>
        <dbReference type="ARBA" id="ARBA00009347"/>
    </source>
</evidence>
<dbReference type="InterPro" id="IPR036250">
    <property type="entry name" value="AcylCo_DH-like_C"/>
</dbReference>
<evidence type="ECO:0000259" key="7">
    <source>
        <dbReference type="Pfam" id="PF00441"/>
    </source>
</evidence>
<dbReference type="Proteomes" id="UP000377595">
    <property type="component" value="Unassembled WGS sequence"/>
</dbReference>
<evidence type="ECO:0000256" key="4">
    <source>
        <dbReference type="ARBA" id="ARBA00022827"/>
    </source>
</evidence>
<reference evidence="10 11" key="1">
    <citation type="submission" date="2019-10" db="EMBL/GenBank/DDBJ databases">
        <title>Whole genome shotgun sequence of Acrocarpospora pleiomorpha NBRC 16267.</title>
        <authorList>
            <person name="Ichikawa N."/>
            <person name="Kimura A."/>
            <person name="Kitahashi Y."/>
            <person name="Komaki H."/>
            <person name="Oguchi A."/>
        </authorList>
    </citation>
    <scope>NUCLEOTIDE SEQUENCE [LARGE SCALE GENOMIC DNA]</scope>
    <source>
        <strain evidence="10 11">NBRC 16267</strain>
    </source>
</reference>
<proteinExistence type="inferred from homology"/>